<keyword evidence="3" id="KW-1185">Reference proteome</keyword>
<evidence type="ECO:0000313" key="2">
    <source>
        <dbReference type="EMBL" id="WXB94032.1"/>
    </source>
</evidence>
<name>A0ABZ2N8H2_9BACI</name>
<dbReference type="Pfam" id="PF05036">
    <property type="entry name" value="SPOR"/>
    <property type="match status" value="2"/>
</dbReference>
<dbReference type="Gene3D" id="3.30.70.1070">
    <property type="entry name" value="Sporulation related repeat"/>
    <property type="match status" value="2"/>
</dbReference>
<sequence>MAIAGMTLTIIPFISVLMVLGRGIVSNGFGSQDQLAAVEKQNEPAGIVDSEIEENRSIENNHEHEYREESKDIVSADKLYRVQAGAFSSKSNALELEADIRDHGIETSVVEKDGLYVVYVGAFKNKENAEKRITELQSFGFDAFMKSEESKRAVPADKLYRVQAGAFSSKSNALELEANIRDHGIETSVVEKDGLYVVYAGAFKNKENAEKRITELQSFGFDAFIKHQ</sequence>
<dbReference type="PANTHER" id="PTHR34183:SF1">
    <property type="entry name" value="ENDOLYTIC PEPTIDOGLYCAN TRANSGLYCOSYLASE RLPA"/>
    <property type="match status" value="1"/>
</dbReference>
<accession>A0ABZ2N8H2</accession>
<dbReference type="RefSeq" id="WP_338753614.1">
    <property type="nucleotide sequence ID" value="NZ_CP147404.1"/>
</dbReference>
<dbReference type="PANTHER" id="PTHR34183">
    <property type="entry name" value="ENDOLYTIC PEPTIDOGLYCAN TRANSGLYCOSYLASE RLPA"/>
    <property type="match status" value="1"/>
</dbReference>
<evidence type="ECO:0000313" key="3">
    <source>
        <dbReference type="Proteomes" id="UP001387364"/>
    </source>
</evidence>
<protein>
    <submittedName>
        <fullName evidence="2">SPOR domain-containing protein</fullName>
    </submittedName>
</protein>
<dbReference type="InterPro" id="IPR036680">
    <property type="entry name" value="SPOR-like_sf"/>
</dbReference>
<dbReference type="InterPro" id="IPR007730">
    <property type="entry name" value="SPOR-like_dom"/>
</dbReference>
<organism evidence="2 3">
    <name type="scientific">Bacillus kandeliae</name>
    <dbReference type="NCBI Taxonomy" id="3129297"/>
    <lineage>
        <taxon>Bacteria</taxon>
        <taxon>Bacillati</taxon>
        <taxon>Bacillota</taxon>
        <taxon>Bacilli</taxon>
        <taxon>Bacillales</taxon>
        <taxon>Bacillaceae</taxon>
        <taxon>Bacillus</taxon>
    </lineage>
</organism>
<proteinExistence type="predicted"/>
<reference evidence="2 3" key="1">
    <citation type="submission" date="2024-02" db="EMBL/GenBank/DDBJ databases">
        <title>Seven novel Bacillus-like species.</title>
        <authorList>
            <person name="Liu G."/>
        </authorList>
    </citation>
    <scope>NUCLEOTIDE SEQUENCE [LARGE SCALE GENOMIC DNA]</scope>
    <source>
        <strain evidence="2 3">FJAT-52991</strain>
    </source>
</reference>
<feature type="domain" description="SPOR" evidence="1">
    <location>
        <begin position="154"/>
        <end position="228"/>
    </location>
</feature>
<dbReference type="EMBL" id="CP147404">
    <property type="protein sequence ID" value="WXB94032.1"/>
    <property type="molecule type" value="Genomic_DNA"/>
</dbReference>
<dbReference type="Proteomes" id="UP001387364">
    <property type="component" value="Chromosome"/>
</dbReference>
<feature type="domain" description="SPOR" evidence="1">
    <location>
        <begin position="74"/>
        <end position="148"/>
    </location>
</feature>
<evidence type="ECO:0000259" key="1">
    <source>
        <dbReference type="PROSITE" id="PS51724"/>
    </source>
</evidence>
<gene>
    <name evidence="2" type="ORF">WDJ61_05230</name>
</gene>
<dbReference type="SUPFAM" id="SSF110997">
    <property type="entry name" value="Sporulation related repeat"/>
    <property type="match status" value="2"/>
</dbReference>
<dbReference type="PROSITE" id="PS51724">
    <property type="entry name" value="SPOR"/>
    <property type="match status" value="2"/>
</dbReference>